<evidence type="ECO:0000256" key="8">
    <source>
        <dbReference type="ARBA" id="ARBA00048679"/>
    </source>
</evidence>
<keyword evidence="6" id="KW-0067">ATP-binding</keyword>
<comment type="catalytic activity">
    <reaction evidence="8">
        <text>L-seryl-[protein] + ATP = O-phospho-L-seryl-[protein] + ADP + H(+)</text>
        <dbReference type="Rhea" id="RHEA:17989"/>
        <dbReference type="Rhea" id="RHEA-COMP:9863"/>
        <dbReference type="Rhea" id="RHEA-COMP:11604"/>
        <dbReference type="ChEBI" id="CHEBI:15378"/>
        <dbReference type="ChEBI" id="CHEBI:29999"/>
        <dbReference type="ChEBI" id="CHEBI:30616"/>
        <dbReference type="ChEBI" id="CHEBI:83421"/>
        <dbReference type="ChEBI" id="CHEBI:456216"/>
        <dbReference type="EC" id="2.7.11.1"/>
    </reaction>
</comment>
<evidence type="ECO:0000259" key="9">
    <source>
        <dbReference type="PROSITE" id="PS50011"/>
    </source>
</evidence>
<dbReference type="GO" id="GO:0005737">
    <property type="term" value="C:cytoplasm"/>
    <property type="evidence" value="ECO:0007669"/>
    <property type="project" value="TreeGrafter"/>
</dbReference>
<evidence type="ECO:0000256" key="3">
    <source>
        <dbReference type="ARBA" id="ARBA00022679"/>
    </source>
</evidence>
<dbReference type="Pfam" id="PF00069">
    <property type="entry name" value="Pkinase"/>
    <property type="match status" value="1"/>
</dbReference>
<proteinExistence type="predicted"/>
<dbReference type="EC" id="2.7.11.1" evidence="1"/>
<dbReference type="InterPro" id="IPR000719">
    <property type="entry name" value="Prot_kinase_dom"/>
</dbReference>
<gene>
    <name evidence="10" type="ORF">M6B38_111505</name>
</gene>
<sequence>MWKFKPFAAKEQAGLEGRTIDVGSTRISVQNLVAEGGFSSVYLARDAASPSKQYALKHMICQDGESLDLAAKEISVLKRLRGHPNVVELVSHAVLDMGQKKEVMLLMEFCEKSLVSVLENRGAGYFQEKQVLLIFRDVCNAVFAMHSQSPPVAHRDLKVENVLLGSDGAWKLCDFGSTSTNHKCFDRPEEMGIEEDNIRKYTTPAYRAPEMWDLYRKDVISEKVDIWALGCLLYRICYFKLAFDGESKLQILNGSYRIPDLPKYSDALTSLLKDMLESSPDARPDITQARALLDWCGSVLMIFYHQSSRSIYLKDPILHQVLMCILILQTHMMKESKREAL</sequence>
<evidence type="ECO:0000256" key="7">
    <source>
        <dbReference type="ARBA" id="ARBA00047899"/>
    </source>
</evidence>
<dbReference type="Gene3D" id="1.10.510.10">
    <property type="entry name" value="Transferase(Phosphotransferase) domain 1"/>
    <property type="match status" value="1"/>
</dbReference>
<dbReference type="PROSITE" id="PS50011">
    <property type="entry name" value="PROTEIN_KINASE_DOM"/>
    <property type="match status" value="1"/>
</dbReference>
<dbReference type="GO" id="GO:0005524">
    <property type="term" value="F:ATP binding"/>
    <property type="evidence" value="ECO:0007669"/>
    <property type="project" value="UniProtKB-KW"/>
</dbReference>
<dbReference type="InterPro" id="IPR011009">
    <property type="entry name" value="Kinase-like_dom_sf"/>
</dbReference>
<keyword evidence="5 10" id="KW-0418">Kinase</keyword>
<reference evidence="10" key="2">
    <citation type="submission" date="2023-04" db="EMBL/GenBank/DDBJ databases">
        <authorList>
            <person name="Bruccoleri R.E."/>
            <person name="Oakeley E.J."/>
            <person name="Faust A.-M."/>
            <person name="Dessus-Babus S."/>
            <person name="Altorfer M."/>
            <person name="Burckhardt D."/>
            <person name="Oertli M."/>
            <person name="Naumann U."/>
            <person name="Petersen F."/>
            <person name="Wong J."/>
        </authorList>
    </citation>
    <scope>NUCLEOTIDE SEQUENCE</scope>
    <source>
        <strain evidence="10">GSM-AAB239-AS_SAM_17_03QT</strain>
        <tissue evidence="10">Leaf</tissue>
    </source>
</reference>
<dbReference type="SUPFAM" id="SSF56112">
    <property type="entry name" value="Protein kinase-like (PK-like)"/>
    <property type="match status" value="1"/>
</dbReference>
<evidence type="ECO:0000256" key="2">
    <source>
        <dbReference type="ARBA" id="ARBA00022527"/>
    </source>
</evidence>
<evidence type="ECO:0000256" key="6">
    <source>
        <dbReference type="ARBA" id="ARBA00022840"/>
    </source>
</evidence>
<dbReference type="Proteomes" id="UP001140949">
    <property type="component" value="Unassembled WGS sequence"/>
</dbReference>
<dbReference type="PANTHER" id="PTHR22967:SF57">
    <property type="entry name" value="AUXILIN, ISOFORM A-RELATED"/>
    <property type="match status" value="1"/>
</dbReference>
<reference evidence="10" key="1">
    <citation type="journal article" date="2023" name="GigaByte">
        <title>Genome assembly of the bearded iris, Iris pallida Lam.</title>
        <authorList>
            <person name="Bruccoleri R.E."/>
            <person name="Oakeley E.J."/>
            <person name="Faust A.M.E."/>
            <person name="Altorfer M."/>
            <person name="Dessus-Babus S."/>
            <person name="Burckhardt D."/>
            <person name="Oertli M."/>
            <person name="Naumann U."/>
            <person name="Petersen F."/>
            <person name="Wong J."/>
        </authorList>
    </citation>
    <scope>NUCLEOTIDE SEQUENCE</scope>
    <source>
        <strain evidence="10">GSM-AAB239-AS_SAM_17_03QT</strain>
    </source>
</reference>
<dbReference type="SMART" id="SM00220">
    <property type="entry name" value="S_TKc"/>
    <property type="match status" value="1"/>
</dbReference>
<evidence type="ECO:0000256" key="1">
    <source>
        <dbReference type="ARBA" id="ARBA00012513"/>
    </source>
</evidence>
<comment type="caution">
    <text evidence="10">The sequence shown here is derived from an EMBL/GenBank/DDBJ whole genome shotgun (WGS) entry which is preliminary data.</text>
</comment>
<dbReference type="PROSITE" id="PS00108">
    <property type="entry name" value="PROTEIN_KINASE_ST"/>
    <property type="match status" value="1"/>
</dbReference>
<evidence type="ECO:0000313" key="11">
    <source>
        <dbReference type="Proteomes" id="UP001140949"/>
    </source>
</evidence>
<dbReference type="GO" id="GO:0004674">
    <property type="term" value="F:protein serine/threonine kinase activity"/>
    <property type="evidence" value="ECO:0007669"/>
    <property type="project" value="UniProtKB-KW"/>
</dbReference>
<dbReference type="EMBL" id="JANAVB010043216">
    <property type="protein sequence ID" value="KAJ6793195.1"/>
    <property type="molecule type" value="Genomic_DNA"/>
</dbReference>
<dbReference type="PANTHER" id="PTHR22967">
    <property type="entry name" value="SERINE/THREONINE PROTEIN KINASE"/>
    <property type="match status" value="1"/>
</dbReference>
<keyword evidence="4" id="KW-0547">Nucleotide-binding</keyword>
<accession>A0AAX6DNC2</accession>
<keyword evidence="3" id="KW-0808">Transferase</keyword>
<dbReference type="AlphaFoldDB" id="A0AAX6DNC2"/>
<comment type="catalytic activity">
    <reaction evidence="7">
        <text>L-threonyl-[protein] + ATP = O-phospho-L-threonyl-[protein] + ADP + H(+)</text>
        <dbReference type="Rhea" id="RHEA:46608"/>
        <dbReference type="Rhea" id="RHEA-COMP:11060"/>
        <dbReference type="Rhea" id="RHEA-COMP:11605"/>
        <dbReference type="ChEBI" id="CHEBI:15378"/>
        <dbReference type="ChEBI" id="CHEBI:30013"/>
        <dbReference type="ChEBI" id="CHEBI:30616"/>
        <dbReference type="ChEBI" id="CHEBI:61977"/>
        <dbReference type="ChEBI" id="CHEBI:456216"/>
        <dbReference type="EC" id="2.7.11.1"/>
    </reaction>
</comment>
<name>A0AAX6DNC2_IRIPA</name>
<dbReference type="InterPro" id="IPR008271">
    <property type="entry name" value="Ser/Thr_kinase_AS"/>
</dbReference>
<evidence type="ECO:0000313" key="10">
    <source>
        <dbReference type="EMBL" id="KAJ6793195.1"/>
    </source>
</evidence>
<organism evidence="10 11">
    <name type="scientific">Iris pallida</name>
    <name type="common">Sweet iris</name>
    <dbReference type="NCBI Taxonomy" id="29817"/>
    <lineage>
        <taxon>Eukaryota</taxon>
        <taxon>Viridiplantae</taxon>
        <taxon>Streptophyta</taxon>
        <taxon>Embryophyta</taxon>
        <taxon>Tracheophyta</taxon>
        <taxon>Spermatophyta</taxon>
        <taxon>Magnoliopsida</taxon>
        <taxon>Liliopsida</taxon>
        <taxon>Asparagales</taxon>
        <taxon>Iridaceae</taxon>
        <taxon>Iridoideae</taxon>
        <taxon>Irideae</taxon>
        <taxon>Iris</taxon>
    </lineage>
</organism>
<keyword evidence="2" id="KW-0723">Serine/threonine-protein kinase</keyword>
<keyword evidence="11" id="KW-1185">Reference proteome</keyword>
<evidence type="ECO:0000256" key="5">
    <source>
        <dbReference type="ARBA" id="ARBA00022777"/>
    </source>
</evidence>
<feature type="domain" description="Protein kinase" evidence="9">
    <location>
        <begin position="27"/>
        <end position="304"/>
    </location>
</feature>
<evidence type="ECO:0000256" key="4">
    <source>
        <dbReference type="ARBA" id="ARBA00022741"/>
    </source>
</evidence>
<dbReference type="CDD" id="cd13985">
    <property type="entry name" value="STKc_GAK_like"/>
    <property type="match status" value="1"/>
</dbReference>
<protein>
    <recommendedName>
        <fullName evidence="1">non-specific serine/threonine protein kinase</fullName>
        <ecNumber evidence="1">2.7.11.1</ecNumber>
    </recommendedName>
</protein>